<dbReference type="GO" id="GO:0005737">
    <property type="term" value="C:cytoplasm"/>
    <property type="evidence" value="ECO:0007669"/>
    <property type="project" value="UniProtKB-SubCell"/>
</dbReference>
<dbReference type="PANTHER" id="PTHR36174:SF1">
    <property type="entry name" value="LIPID II:GLYCINE GLYCYLTRANSFERASE"/>
    <property type="match status" value="1"/>
</dbReference>
<gene>
    <name evidence="13" type="ORF">BPA01_24680</name>
</gene>
<comment type="catalytic activity">
    <reaction evidence="11">
        <text>beta-D-GlcNAc-(1-&gt;4)-Mur2Ac(oyl-L-Ala-D-isoglutaminyl-L-Lys-D-Ala-D-Ala)-di-trans,octa-cis-undecaprenyl diphosphate + glycyl-tRNA(Gly) = beta-D-GlcNAc-(1-&gt;4)-Mur2Ac(oyl-L-Ala-D-isoglutaminyl-L-Lys-(N(6)-Gly)-D-Ala-D-Ala)-di-trans,octa-cis-undecaprenyl diphosphate + tRNA(Gly) + H(+)</text>
        <dbReference type="Rhea" id="RHEA:30435"/>
        <dbReference type="Rhea" id="RHEA-COMP:9664"/>
        <dbReference type="Rhea" id="RHEA-COMP:9683"/>
        <dbReference type="ChEBI" id="CHEBI:15378"/>
        <dbReference type="ChEBI" id="CHEBI:62233"/>
        <dbReference type="ChEBI" id="CHEBI:62234"/>
        <dbReference type="ChEBI" id="CHEBI:78442"/>
        <dbReference type="ChEBI" id="CHEBI:78522"/>
        <dbReference type="EC" id="2.3.2.16"/>
    </reaction>
</comment>
<evidence type="ECO:0000313" key="13">
    <source>
        <dbReference type="EMBL" id="GEB32888.1"/>
    </source>
</evidence>
<dbReference type="InterPro" id="IPR050644">
    <property type="entry name" value="PG_Glycine_Bridge_Synth"/>
</dbReference>
<reference evidence="13 14" key="1">
    <citation type="submission" date="2019-06" db="EMBL/GenBank/DDBJ databases">
        <title>Whole genome shotgun sequence of Brevibacillus parabrevis NBRC 12334.</title>
        <authorList>
            <person name="Hosoyama A."/>
            <person name="Uohara A."/>
            <person name="Ohji S."/>
            <person name="Ichikawa N."/>
        </authorList>
    </citation>
    <scope>NUCLEOTIDE SEQUENCE [LARGE SCALE GENOMIC DNA]</scope>
    <source>
        <strain evidence="13 14">NBRC 12334</strain>
    </source>
</reference>
<evidence type="ECO:0000256" key="11">
    <source>
        <dbReference type="ARBA" id="ARBA00048654"/>
    </source>
</evidence>
<comment type="subcellular location">
    <subcellularLocation>
        <location evidence="1">Cytoplasm</location>
    </subcellularLocation>
</comment>
<evidence type="ECO:0000256" key="10">
    <source>
        <dbReference type="ARBA" id="ARBA00042933"/>
    </source>
</evidence>
<evidence type="ECO:0000256" key="4">
    <source>
        <dbReference type="ARBA" id="ARBA00022960"/>
    </source>
</evidence>
<proteinExistence type="inferred from homology"/>
<evidence type="ECO:0000313" key="14">
    <source>
        <dbReference type="Proteomes" id="UP000316882"/>
    </source>
</evidence>
<keyword evidence="4" id="KW-0133">Cell shape</keyword>
<evidence type="ECO:0000256" key="1">
    <source>
        <dbReference type="ARBA" id="ARBA00004496"/>
    </source>
</evidence>
<evidence type="ECO:0000256" key="3">
    <source>
        <dbReference type="ARBA" id="ARBA00022679"/>
    </source>
</evidence>
<keyword evidence="6" id="KW-0012">Acyltransferase</keyword>
<dbReference type="PANTHER" id="PTHR36174">
    <property type="entry name" value="LIPID II:GLYCINE GLYCYLTRANSFERASE"/>
    <property type="match status" value="1"/>
</dbReference>
<dbReference type="STRING" id="54914.AV540_10975"/>
<evidence type="ECO:0000256" key="8">
    <source>
        <dbReference type="ARBA" id="ARBA00039074"/>
    </source>
</evidence>
<evidence type="ECO:0000256" key="7">
    <source>
        <dbReference type="ARBA" id="ARBA00023316"/>
    </source>
</evidence>
<name>A0A4Y3PNI2_BREPA</name>
<keyword evidence="5" id="KW-0573">Peptidoglycan synthesis</keyword>
<dbReference type="GO" id="GO:0016755">
    <property type="term" value="F:aminoacyltransferase activity"/>
    <property type="evidence" value="ECO:0007669"/>
    <property type="project" value="InterPro"/>
</dbReference>
<dbReference type="Gene3D" id="3.40.630.30">
    <property type="match status" value="1"/>
</dbReference>
<evidence type="ECO:0000256" key="5">
    <source>
        <dbReference type="ARBA" id="ARBA00022984"/>
    </source>
</evidence>
<comment type="caution">
    <text evidence="13">The sequence shown here is derived from an EMBL/GenBank/DDBJ whole genome shotgun (WGS) entry which is preliminary data.</text>
</comment>
<evidence type="ECO:0000259" key="12">
    <source>
        <dbReference type="Pfam" id="PF13480"/>
    </source>
</evidence>
<dbReference type="GeneID" id="87612071"/>
<dbReference type="PROSITE" id="PS51191">
    <property type="entry name" value="FEMABX"/>
    <property type="match status" value="1"/>
</dbReference>
<dbReference type="GO" id="GO:0008360">
    <property type="term" value="P:regulation of cell shape"/>
    <property type="evidence" value="ECO:0007669"/>
    <property type="project" value="UniProtKB-KW"/>
</dbReference>
<keyword evidence="14" id="KW-1185">Reference proteome</keyword>
<accession>A0A4Y3PNI2</accession>
<dbReference type="AlphaFoldDB" id="A0A4Y3PNI2"/>
<dbReference type="InterPro" id="IPR016181">
    <property type="entry name" value="Acyl_CoA_acyltransferase"/>
</dbReference>
<evidence type="ECO:0000256" key="6">
    <source>
        <dbReference type="ARBA" id="ARBA00023315"/>
    </source>
</evidence>
<keyword evidence="3" id="KW-0808">Transferase</keyword>
<dbReference type="GO" id="GO:0009252">
    <property type="term" value="P:peptidoglycan biosynthetic process"/>
    <property type="evidence" value="ECO:0007669"/>
    <property type="project" value="UniProtKB-KW"/>
</dbReference>
<dbReference type="EC" id="2.3.2.16" evidence="8"/>
<dbReference type="SUPFAM" id="SSF55729">
    <property type="entry name" value="Acyl-CoA N-acyltransferases (Nat)"/>
    <property type="match status" value="1"/>
</dbReference>
<dbReference type="InterPro" id="IPR038740">
    <property type="entry name" value="BioF2-like_GNAT_dom"/>
</dbReference>
<evidence type="ECO:0000256" key="2">
    <source>
        <dbReference type="ARBA" id="ARBA00009943"/>
    </source>
</evidence>
<feature type="domain" description="BioF2-like acetyltransferase" evidence="12">
    <location>
        <begin position="152"/>
        <end position="285"/>
    </location>
</feature>
<sequence length="342" mass="38761">MSLIVLTNQDDWTCCMREVAHLDISYTKEYVSLYAEREGGVPEAVFFSEGEERIFYPYVVRSLDSFLPGYSDIVSIGYGGPSLCSKQSVVQSFSAQFHAYCQSKKYVTETVRFHPLLNNAELFRDQMQLDLVRETIAVDVRPSLAQIQAQYSQNVRRNMKKAKDHAVRIVEGKSNHDLAAFISLYRETMERNHAGASYYYDNPFFAGLLQETALCKPRLLLAIHDDIAVAGAIMLCGSRYAHFHLGASHTEDMPLGINHLLFDAMISLAKEDGLDYLLLGGGNQEQDGLFRFKASFTKDAPYPYWMGKRVHDEEVYQVLCEQNRADDAGSSTFFPAYRAWGK</sequence>
<comment type="similarity">
    <text evidence="2">Belongs to the FemABX family.</text>
</comment>
<dbReference type="Pfam" id="PF13480">
    <property type="entry name" value="Acetyltransf_6"/>
    <property type="match status" value="1"/>
</dbReference>
<organism evidence="13 14">
    <name type="scientific">Brevibacillus parabrevis</name>
    <dbReference type="NCBI Taxonomy" id="54914"/>
    <lineage>
        <taxon>Bacteria</taxon>
        <taxon>Bacillati</taxon>
        <taxon>Bacillota</taxon>
        <taxon>Bacilli</taxon>
        <taxon>Bacillales</taxon>
        <taxon>Paenibacillaceae</taxon>
        <taxon>Brevibacillus</taxon>
    </lineage>
</organism>
<dbReference type="EMBL" id="BJMH01000010">
    <property type="protein sequence ID" value="GEB32888.1"/>
    <property type="molecule type" value="Genomic_DNA"/>
</dbReference>
<dbReference type="RefSeq" id="WP_122963959.1">
    <property type="nucleotide sequence ID" value="NZ_BJMH01000010.1"/>
</dbReference>
<dbReference type="Proteomes" id="UP000316882">
    <property type="component" value="Unassembled WGS sequence"/>
</dbReference>
<keyword evidence="7" id="KW-0961">Cell wall biogenesis/degradation</keyword>
<protein>
    <recommendedName>
        <fullName evidence="9">Lipid II:glycine glycyltransferase</fullName>
        <ecNumber evidence="8">2.3.2.16</ecNumber>
    </recommendedName>
    <alternativeName>
        <fullName evidence="10">Factor essential for expression of methicillin resistance X</fullName>
    </alternativeName>
</protein>
<dbReference type="InterPro" id="IPR003447">
    <property type="entry name" value="FEMABX"/>
</dbReference>
<evidence type="ECO:0000256" key="9">
    <source>
        <dbReference type="ARBA" id="ARBA00040679"/>
    </source>
</evidence>
<dbReference type="GO" id="GO:0071555">
    <property type="term" value="P:cell wall organization"/>
    <property type="evidence" value="ECO:0007669"/>
    <property type="project" value="UniProtKB-KW"/>
</dbReference>